<evidence type="ECO:0000313" key="1">
    <source>
        <dbReference type="EMBL" id="RRT68416.1"/>
    </source>
</evidence>
<name>A0A426ZWP9_ENSVE</name>
<proteinExistence type="predicted"/>
<dbReference type="Proteomes" id="UP000287651">
    <property type="component" value="Unassembled WGS sequence"/>
</dbReference>
<comment type="caution">
    <text evidence="1">The sequence shown here is derived from an EMBL/GenBank/DDBJ whole genome shotgun (WGS) entry which is preliminary data.</text>
</comment>
<accession>A0A426ZWP9</accession>
<evidence type="ECO:0000313" key="2">
    <source>
        <dbReference type="Proteomes" id="UP000287651"/>
    </source>
</evidence>
<organism evidence="1 2">
    <name type="scientific">Ensete ventricosum</name>
    <name type="common">Abyssinian banana</name>
    <name type="synonym">Musa ensete</name>
    <dbReference type="NCBI Taxonomy" id="4639"/>
    <lineage>
        <taxon>Eukaryota</taxon>
        <taxon>Viridiplantae</taxon>
        <taxon>Streptophyta</taxon>
        <taxon>Embryophyta</taxon>
        <taxon>Tracheophyta</taxon>
        <taxon>Spermatophyta</taxon>
        <taxon>Magnoliopsida</taxon>
        <taxon>Liliopsida</taxon>
        <taxon>Zingiberales</taxon>
        <taxon>Musaceae</taxon>
        <taxon>Ensete</taxon>
    </lineage>
</organism>
<gene>
    <name evidence="1" type="ORF">B296_00000797</name>
</gene>
<sequence length="104" mass="11231">MPTCGTSTGATPRVVALAGGSPCGRLPLPVSDLPAGGRPLRGPRRSFMRSCRSVVMESHLEDKANLKMAGLLPWSIYWDFWGPGPLKGIQNPNEDVTFLRVLGR</sequence>
<reference evidence="1 2" key="1">
    <citation type="journal article" date="2014" name="Agronomy (Basel)">
        <title>A Draft Genome Sequence for Ensete ventricosum, the Drought-Tolerant Tree Against Hunger.</title>
        <authorList>
            <person name="Harrison J."/>
            <person name="Moore K.A."/>
            <person name="Paszkiewicz K."/>
            <person name="Jones T."/>
            <person name="Grant M."/>
            <person name="Ambacheew D."/>
            <person name="Muzemil S."/>
            <person name="Studholme D.J."/>
        </authorList>
    </citation>
    <scope>NUCLEOTIDE SEQUENCE [LARGE SCALE GENOMIC DNA]</scope>
</reference>
<protein>
    <submittedName>
        <fullName evidence="1">Uncharacterized protein</fullName>
    </submittedName>
</protein>
<dbReference type="EMBL" id="AMZH03004704">
    <property type="protein sequence ID" value="RRT68416.1"/>
    <property type="molecule type" value="Genomic_DNA"/>
</dbReference>
<dbReference type="AlphaFoldDB" id="A0A426ZWP9"/>